<dbReference type="Proteomes" id="UP000887579">
    <property type="component" value="Unplaced"/>
</dbReference>
<accession>A0AC34FYC2</accession>
<organism evidence="1 2">
    <name type="scientific">Panagrolaimus sp. ES5</name>
    <dbReference type="NCBI Taxonomy" id="591445"/>
    <lineage>
        <taxon>Eukaryota</taxon>
        <taxon>Metazoa</taxon>
        <taxon>Ecdysozoa</taxon>
        <taxon>Nematoda</taxon>
        <taxon>Chromadorea</taxon>
        <taxon>Rhabditida</taxon>
        <taxon>Tylenchina</taxon>
        <taxon>Panagrolaimomorpha</taxon>
        <taxon>Panagrolaimoidea</taxon>
        <taxon>Panagrolaimidae</taxon>
        <taxon>Panagrolaimus</taxon>
    </lineage>
</organism>
<reference evidence="2" key="1">
    <citation type="submission" date="2022-11" db="UniProtKB">
        <authorList>
            <consortium name="WormBaseParasite"/>
        </authorList>
    </citation>
    <scope>IDENTIFICATION</scope>
</reference>
<dbReference type="WBParaSite" id="ES5_v2.g22486.t1">
    <property type="protein sequence ID" value="ES5_v2.g22486.t1"/>
    <property type="gene ID" value="ES5_v2.g22486"/>
</dbReference>
<proteinExistence type="predicted"/>
<evidence type="ECO:0000313" key="1">
    <source>
        <dbReference type="Proteomes" id="UP000887579"/>
    </source>
</evidence>
<evidence type="ECO:0000313" key="2">
    <source>
        <dbReference type="WBParaSite" id="ES5_v2.g22486.t1"/>
    </source>
</evidence>
<sequence length="559" mass="64087">RYQAELGWSIHGNQTVLYYQTLSGEIVPLAIKNGKAYCLSCENVKRRGVKPRDFNDAYELFEDPTIGHRKKCKLISLEKKIKQQFERHIFKVIKGRAAEFTTKAELLEFYLKETQAVDIRFTDEQKDNLRKNLWRMIQPPEDISPPNTRSEKTELLPGSFTQPQRNPKQLSTNTAPISSHGARIFSSDTGSPTNSNQSRIPRSSAISAPNCIPPTLFRLSQQVVAEHSLQSSGCHQNSLMVNWFTKHHAQCFVGQSHENNKVIHWRFPLMLSQSLPDIPKGEDCTCTLNTIAMADILFRKGTHLPLWNGKMLVDIDGQRFPKKQQLFGGKENILPYSIFEAVVDALLRGREAFMNHPGKSVAEKQKDIGNPNPKSLELLKTGLIGSRPVQASDKTKKQAVNFFYGRLKSITECDELKQWPQILLYCGCDVQAFLVAYERETEAIMVFDGHPHDVRNNAYKNGAFVSCSKKEFLPEFCEFVINEYFPHLKHLAPEEEIFEMSFLYWKKSECLKDCDTPMDLHWKENTEALEKKMPFEKALFLKKSNLEADETGMRFKKKS</sequence>
<name>A0AC34FYC2_9BILA</name>
<protein>
    <submittedName>
        <fullName evidence="2">Uncharacterized protein</fullName>
    </submittedName>
</protein>